<accession>A0A1M5WEG4</accession>
<dbReference type="EMBL" id="FQXZ01000007">
    <property type="protein sequence ID" value="SHH85614.1"/>
    <property type="molecule type" value="Genomic_DNA"/>
</dbReference>
<dbReference type="Proteomes" id="UP000184608">
    <property type="component" value="Unassembled WGS sequence"/>
</dbReference>
<sequence length="177" mass="20916">MFGSFLSIYETQWEYQYGSLPTGRFIEFSEAIDAEKLNRLLKHCHERIQTGNSWPPQMGELWVLKDALTAEELLDSRIRVLSRMPASQIEKWLVQNKLFNLKHLAENKLDEQFKKYYLEAKRLQEKGLLHTEAPESSLLGNHSVKNLNDVMREAYEQKHGRQLHPRIRQIIDHNNDE</sequence>
<gene>
    <name evidence="1" type="ORF">VA7868_00695</name>
</gene>
<name>A0A1M5WEG4_9VIBR</name>
<dbReference type="AlphaFoldDB" id="A0A1M5WEG4"/>
<proteinExistence type="predicted"/>
<reference evidence="1 2" key="1">
    <citation type="submission" date="2016-11" db="EMBL/GenBank/DDBJ databases">
        <authorList>
            <person name="Jaros S."/>
            <person name="Januszkiewicz K."/>
            <person name="Wedrychowicz H."/>
        </authorList>
    </citation>
    <scope>NUCLEOTIDE SEQUENCE [LARGE SCALE GENOMIC DNA]</scope>
    <source>
        <strain evidence="1 2">CECT 7868</strain>
    </source>
</reference>
<organism evidence="1 2">
    <name type="scientific">Vibrio aerogenes CECT 7868</name>
    <dbReference type="NCBI Taxonomy" id="1216006"/>
    <lineage>
        <taxon>Bacteria</taxon>
        <taxon>Pseudomonadati</taxon>
        <taxon>Pseudomonadota</taxon>
        <taxon>Gammaproteobacteria</taxon>
        <taxon>Vibrionales</taxon>
        <taxon>Vibrionaceae</taxon>
        <taxon>Vibrio</taxon>
    </lineage>
</organism>
<keyword evidence="2" id="KW-1185">Reference proteome</keyword>
<evidence type="ECO:0000313" key="1">
    <source>
        <dbReference type="EMBL" id="SHH85614.1"/>
    </source>
</evidence>
<protein>
    <submittedName>
        <fullName evidence="1">Uncharacterized protein</fullName>
    </submittedName>
</protein>
<evidence type="ECO:0000313" key="2">
    <source>
        <dbReference type="Proteomes" id="UP000184608"/>
    </source>
</evidence>